<dbReference type="PANTHER" id="PTHR33609">
    <property type="entry name" value="LOW CALCIUM RESPONSE LOCUS PROTEIN S"/>
    <property type="match status" value="1"/>
</dbReference>
<evidence type="ECO:0008006" key="4">
    <source>
        <dbReference type="Google" id="ProtNLM"/>
    </source>
</evidence>
<dbReference type="Pfam" id="PF01527">
    <property type="entry name" value="HTH_Tnp_1"/>
    <property type="match status" value="1"/>
</dbReference>
<dbReference type="GO" id="GO:0003677">
    <property type="term" value="F:DNA binding"/>
    <property type="evidence" value="ECO:0007669"/>
    <property type="project" value="InterPro"/>
</dbReference>
<organism evidence="2 3">
    <name type="scientific">Burkholderia stabilis</name>
    <dbReference type="NCBI Taxonomy" id="95485"/>
    <lineage>
        <taxon>Bacteria</taxon>
        <taxon>Pseudomonadati</taxon>
        <taxon>Pseudomonadota</taxon>
        <taxon>Betaproteobacteria</taxon>
        <taxon>Burkholderiales</taxon>
        <taxon>Burkholderiaceae</taxon>
        <taxon>Burkholderia</taxon>
        <taxon>Burkholderia cepacia complex</taxon>
    </lineage>
</organism>
<dbReference type="RefSeq" id="WP_129518463.1">
    <property type="nucleotide sequence ID" value="NZ_QWEX01000004.1"/>
</dbReference>
<dbReference type="PANTHER" id="PTHR33609:SF1">
    <property type="entry name" value="TRANSPOSASE"/>
    <property type="match status" value="1"/>
</dbReference>
<keyword evidence="1" id="KW-0175">Coiled coil</keyword>
<sequence length="49" mass="5798">MNWRSRYGGMDVSEARRLRQLEEENQRLKRLVADQALDIQVPKDVLGKK</sequence>
<name>A0A4Q2A4Z8_9BURK</name>
<dbReference type="EMBL" id="QWEX01000004">
    <property type="protein sequence ID" value="RXV64366.1"/>
    <property type="molecule type" value="Genomic_DNA"/>
</dbReference>
<protein>
    <recommendedName>
        <fullName evidence="4">Transposase</fullName>
    </recommendedName>
</protein>
<dbReference type="GO" id="GO:0004803">
    <property type="term" value="F:transposase activity"/>
    <property type="evidence" value="ECO:0007669"/>
    <property type="project" value="InterPro"/>
</dbReference>
<dbReference type="Proteomes" id="UP000289650">
    <property type="component" value="Unassembled WGS sequence"/>
</dbReference>
<dbReference type="AlphaFoldDB" id="A0A4Q2A4Z8"/>
<feature type="coiled-coil region" evidence="1">
    <location>
        <begin position="11"/>
        <end position="38"/>
    </location>
</feature>
<evidence type="ECO:0000313" key="3">
    <source>
        <dbReference type="Proteomes" id="UP000289650"/>
    </source>
</evidence>
<dbReference type="GO" id="GO:0006313">
    <property type="term" value="P:DNA transposition"/>
    <property type="evidence" value="ECO:0007669"/>
    <property type="project" value="InterPro"/>
</dbReference>
<proteinExistence type="predicted"/>
<reference evidence="2 3" key="1">
    <citation type="submission" date="2018-08" db="EMBL/GenBank/DDBJ databases">
        <title>Mountain-cultivated ginseng endophyte, Burkholderia stabilis and its activity against ginseng root rot disease.</title>
        <authorList>
            <person name="Tapan Kumar M."/>
            <person name="Bae H."/>
            <person name="Shanmugam G."/>
            <person name="Jeon J."/>
        </authorList>
    </citation>
    <scope>NUCLEOTIDE SEQUENCE [LARGE SCALE GENOMIC DNA]</scope>
    <source>
        <strain evidence="2 3">EB159</strain>
    </source>
</reference>
<evidence type="ECO:0000256" key="1">
    <source>
        <dbReference type="SAM" id="Coils"/>
    </source>
</evidence>
<accession>A0A4Q2A4Z8</accession>
<dbReference type="InterPro" id="IPR052546">
    <property type="entry name" value="Transposase_8_domain"/>
</dbReference>
<comment type="caution">
    <text evidence="2">The sequence shown here is derived from an EMBL/GenBank/DDBJ whole genome shotgun (WGS) entry which is preliminary data.</text>
</comment>
<dbReference type="InterPro" id="IPR002514">
    <property type="entry name" value="Transposase_8"/>
</dbReference>
<gene>
    <name evidence="2" type="ORF">D1006_38920</name>
</gene>
<evidence type="ECO:0000313" key="2">
    <source>
        <dbReference type="EMBL" id="RXV64366.1"/>
    </source>
</evidence>